<evidence type="ECO:0000256" key="1">
    <source>
        <dbReference type="SAM" id="Coils"/>
    </source>
</evidence>
<dbReference type="Proteomes" id="UP000287651">
    <property type="component" value="Unassembled WGS sequence"/>
</dbReference>
<proteinExistence type="predicted"/>
<gene>
    <name evidence="3" type="ORF">B296_00011733</name>
</gene>
<comment type="caution">
    <text evidence="3">The sequence shown here is derived from an EMBL/GenBank/DDBJ whole genome shotgun (WGS) entry which is preliminary data.</text>
</comment>
<evidence type="ECO:0000313" key="3">
    <source>
        <dbReference type="EMBL" id="RRT71723.1"/>
    </source>
</evidence>
<sequence>MSSSGSSSVRVVPSTNSEGTWSEDPEASVSELSFSRVPSPVNVKLQRDHKVMKSCHDMSNWASKDLSDVMRARWPNLSYTTRVWDDFQAVSEFGQGVLHPTLVKDLYTLLFEILMAQATKQIALVSHGHHYQMALLDRVHDVGHLVTFMGNRASHLEAEITKLKSEADPDQLTVARQQMAELQADNTKLKLELEELACRLEQIDKELNELWEDLEESQRLIKEQKADHCKADDELLSLMKENETLKAELPGKSIADYK</sequence>
<dbReference type="Gene3D" id="1.10.287.1490">
    <property type="match status" value="1"/>
</dbReference>
<organism evidence="3 4">
    <name type="scientific">Ensete ventricosum</name>
    <name type="common">Abyssinian banana</name>
    <name type="synonym">Musa ensete</name>
    <dbReference type="NCBI Taxonomy" id="4639"/>
    <lineage>
        <taxon>Eukaryota</taxon>
        <taxon>Viridiplantae</taxon>
        <taxon>Streptophyta</taxon>
        <taxon>Embryophyta</taxon>
        <taxon>Tracheophyta</taxon>
        <taxon>Spermatophyta</taxon>
        <taxon>Magnoliopsida</taxon>
        <taxon>Liliopsida</taxon>
        <taxon>Zingiberales</taxon>
        <taxon>Musaceae</taxon>
        <taxon>Ensete</taxon>
    </lineage>
</organism>
<keyword evidence="1" id="KW-0175">Coiled coil</keyword>
<feature type="coiled-coil region" evidence="1">
    <location>
        <begin position="172"/>
        <end position="220"/>
    </location>
</feature>
<name>A0A427A6B1_ENSVE</name>
<evidence type="ECO:0000313" key="4">
    <source>
        <dbReference type="Proteomes" id="UP000287651"/>
    </source>
</evidence>
<protein>
    <submittedName>
        <fullName evidence="3">Uncharacterized protein</fullName>
    </submittedName>
</protein>
<accession>A0A427A6B1</accession>
<feature type="compositionally biased region" description="Low complexity" evidence="2">
    <location>
        <begin position="1"/>
        <end position="14"/>
    </location>
</feature>
<evidence type="ECO:0000256" key="2">
    <source>
        <dbReference type="SAM" id="MobiDB-lite"/>
    </source>
</evidence>
<dbReference type="AlphaFoldDB" id="A0A427A6B1"/>
<reference evidence="3 4" key="1">
    <citation type="journal article" date="2014" name="Agronomy (Basel)">
        <title>A Draft Genome Sequence for Ensete ventricosum, the Drought-Tolerant Tree Against Hunger.</title>
        <authorList>
            <person name="Harrison J."/>
            <person name="Moore K.A."/>
            <person name="Paszkiewicz K."/>
            <person name="Jones T."/>
            <person name="Grant M."/>
            <person name="Ambacheew D."/>
            <person name="Muzemil S."/>
            <person name="Studholme D.J."/>
        </authorList>
    </citation>
    <scope>NUCLEOTIDE SEQUENCE [LARGE SCALE GENOMIC DNA]</scope>
</reference>
<feature type="region of interest" description="Disordered" evidence="2">
    <location>
        <begin position="1"/>
        <end position="26"/>
    </location>
</feature>
<dbReference type="EMBL" id="AMZH03003625">
    <property type="protein sequence ID" value="RRT71723.1"/>
    <property type="molecule type" value="Genomic_DNA"/>
</dbReference>